<name>A0AAE5C9J3_9BACT</name>
<comment type="caution">
    <text evidence="3">The sequence shown here is derived from an EMBL/GenBank/DDBJ whole genome shotgun (WGS) entry which is preliminary data.</text>
</comment>
<feature type="region of interest" description="Disordered" evidence="1">
    <location>
        <begin position="29"/>
        <end position="100"/>
    </location>
</feature>
<organism evidence="3 4">
    <name type="scientific">Candidatus Kutchimonas denitrificans</name>
    <dbReference type="NCBI Taxonomy" id="3056748"/>
    <lineage>
        <taxon>Bacteria</taxon>
        <taxon>Pseudomonadati</taxon>
        <taxon>Gemmatimonadota</taxon>
        <taxon>Gemmatimonadia</taxon>
        <taxon>Candidatus Palauibacterales</taxon>
        <taxon>Candidatus Palauibacteraceae</taxon>
        <taxon>Candidatus Kutchimonas</taxon>
    </lineage>
</organism>
<accession>A0AAE5C9J3</accession>
<feature type="transmembrane region" description="Helical" evidence="2">
    <location>
        <begin position="6"/>
        <end position="23"/>
    </location>
</feature>
<keyword evidence="2" id="KW-1133">Transmembrane helix</keyword>
<gene>
    <name evidence="3" type="ORF">GWO12_10610</name>
</gene>
<keyword evidence="2" id="KW-0812">Transmembrane</keyword>
<dbReference type="EMBL" id="JAACAK010000083">
    <property type="protein sequence ID" value="NIR75541.1"/>
    <property type="molecule type" value="Genomic_DNA"/>
</dbReference>
<evidence type="ECO:0000256" key="2">
    <source>
        <dbReference type="SAM" id="Phobius"/>
    </source>
</evidence>
<protein>
    <submittedName>
        <fullName evidence="3">Uncharacterized protein</fullName>
    </submittedName>
</protein>
<keyword evidence="2" id="KW-0472">Membrane</keyword>
<reference evidence="3 4" key="1">
    <citation type="submission" date="2020-01" db="EMBL/GenBank/DDBJ databases">
        <title>Genomes assembled from Gulf of Kutch pelagic sediment metagenomes.</title>
        <authorList>
            <person name="Chandrashekar M."/>
            <person name="Mahajan M.S."/>
            <person name="Dave K.J."/>
            <person name="Vatsa P."/>
            <person name="Nathani N.M."/>
        </authorList>
    </citation>
    <scope>NUCLEOTIDE SEQUENCE [LARGE SCALE GENOMIC DNA]</scope>
    <source>
        <strain evidence="3">KS3-K002</strain>
    </source>
</reference>
<feature type="compositionally biased region" description="Basic and acidic residues" evidence="1">
    <location>
        <begin position="74"/>
        <end position="84"/>
    </location>
</feature>
<dbReference type="Proteomes" id="UP000702544">
    <property type="component" value="Unassembled WGS sequence"/>
</dbReference>
<evidence type="ECO:0000256" key="1">
    <source>
        <dbReference type="SAM" id="MobiDB-lite"/>
    </source>
</evidence>
<sequence length="179" mass="19175">MNVAIIIVALVAVVAIAVLVLFGRRRAAGKAKEPEGEGAAKPQAEPPEVGPVAAVPPEAKAEDAEAARSVAEVEQEREHVEEAPAKPQPVETEEEVAERVNESLAEARRMLKELQEGEGGAEAGTGALHGTMDIMTEGLEEVEALADRKKWSQARDKAEALRAQLKLMLQSARRERSSD</sequence>
<evidence type="ECO:0000313" key="4">
    <source>
        <dbReference type="Proteomes" id="UP000702544"/>
    </source>
</evidence>
<proteinExistence type="predicted"/>
<evidence type="ECO:0000313" key="3">
    <source>
        <dbReference type="EMBL" id="NIR75541.1"/>
    </source>
</evidence>
<dbReference type="AlphaFoldDB" id="A0AAE5C9J3"/>